<evidence type="ECO:0000313" key="9">
    <source>
        <dbReference type="EMBL" id="RKN77968.1"/>
    </source>
</evidence>
<dbReference type="Pfam" id="PF02687">
    <property type="entry name" value="FtsX"/>
    <property type="match status" value="2"/>
</dbReference>
<evidence type="ECO:0000256" key="2">
    <source>
        <dbReference type="ARBA" id="ARBA00022475"/>
    </source>
</evidence>
<feature type="transmembrane region" description="Helical" evidence="6">
    <location>
        <begin position="836"/>
        <end position="856"/>
    </location>
</feature>
<name>A0A3B0C0B8_9FLAO</name>
<feature type="transmembrane region" description="Helical" evidence="6">
    <location>
        <begin position="430"/>
        <end position="451"/>
    </location>
</feature>
<dbReference type="InterPro" id="IPR047699">
    <property type="entry name" value="Permease_put_prefix"/>
</dbReference>
<feature type="domain" description="ABC3 transporter permease C-terminal" evidence="7">
    <location>
        <begin position="788"/>
        <end position="886"/>
    </location>
</feature>
<keyword evidence="3 6" id="KW-0812">Transmembrane</keyword>
<evidence type="ECO:0000259" key="7">
    <source>
        <dbReference type="Pfam" id="PF02687"/>
    </source>
</evidence>
<dbReference type="GO" id="GO:0022857">
    <property type="term" value="F:transmembrane transporter activity"/>
    <property type="evidence" value="ECO:0007669"/>
    <property type="project" value="TreeGrafter"/>
</dbReference>
<feature type="transmembrane region" description="Helical" evidence="6">
    <location>
        <begin position="375"/>
        <end position="394"/>
    </location>
</feature>
<evidence type="ECO:0000313" key="10">
    <source>
        <dbReference type="Proteomes" id="UP000276603"/>
    </source>
</evidence>
<reference evidence="9 10" key="1">
    <citation type="submission" date="2018-10" db="EMBL/GenBank/DDBJ databases">
        <title>Ulvibacterium marinum gen. nov., sp. nov., a novel marine bacterium of the family Flavobacteriaceae, isolated from a culture of the green alga Ulva prolifera.</title>
        <authorList>
            <person name="Zhang Z."/>
        </authorList>
    </citation>
    <scope>NUCLEOTIDE SEQUENCE [LARGE SCALE GENOMIC DNA]</scope>
    <source>
        <strain evidence="9 10">CCMM003</strain>
    </source>
</reference>
<dbReference type="EMBL" id="RBCJ01000005">
    <property type="protein sequence ID" value="RKN77968.1"/>
    <property type="molecule type" value="Genomic_DNA"/>
</dbReference>
<evidence type="ECO:0000256" key="5">
    <source>
        <dbReference type="ARBA" id="ARBA00023136"/>
    </source>
</evidence>
<evidence type="ECO:0000256" key="4">
    <source>
        <dbReference type="ARBA" id="ARBA00022989"/>
    </source>
</evidence>
<feature type="domain" description="ABC3 transporter permease C-terminal" evidence="7">
    <location>
        <begin position="380"/>
        <end position="491"/>
    </location>
</feature>
<evidence type="ECO:0000256" key="3">
    <source>
        <dbReference type="ARBA" id="ARBA00022692"/>
    </source>
</evidence>
<dbReference type="Proteomes" id="UP000276603">
    <property type="component" value="Unassembled WGS sequence"/>
</dbReference>
<protein>
    <submittedName>
        <fullName evidence="9">FtsX-like permease family protein</fullName>
    </submittedName>
</protein>
<sequence>MENKKNGTPTLANWLASKFLKKTQHEEFLGDLEEIYRERVSRNGKLYARMKYWLDMLHILIGFSVLNPFKTDSAMYGHYLIIAKRNLWRNKVYSLINILSLGIGIGVCLLIAAYVYFELSYDRFHDNLDNTYRVIVEQTKDSGEKGSSPYTAYAFAETAKAEIPEIESFTRVFQADESAIVTDPESEKTINQEAASFLYADGNFLERFDFPLKTGTQESVLSGLYDIVITEEIAEKYFGQRNPVGKDLRIDGGNSSGTYTITGVLEKLPLNSHLKFGFLLPIENFWKQGNGGSVNRYGGWERQWYGTYLTLGSTAEPATVSKKLDGLLLKYEGQVLSENRGVEKTTLQNLGDIHLRSDKYTVPDYAANKGNLLNVRIFTIIAFFILFTAWFNYINLSTARSMHRAKEVGIRKSIGARKKQLVRQFLMESLLVNIIAALFALGLALSALPFLSSIIGKELDYGLFQIPSFWIFFLAVTILGSLLSGLYPAFVLSSFRPIGALAGGKIASLGNLSLRKGLIAFQFVTSLLLIAGTFLVYKQVTFMKNQELGMDMERVVVLKGPTIISDMPEVTDGTNMEQIREAQAFTKTIFDSFKDEIIAHSSISAVTGSRAIPGMSKNISRQDIRKMGEPESVGKYGRSFPIGSGFIETYGLELLAGKSLSEDMAKDEYVIVNEEALKAYGLGSPQDALQEKIMIGSKPRTIAGVVKNFHWQSLRDKHTPYVLRSGGGINVFISAKINTSDIEGSLAHIQKVYDSFYPGNPLDYFFMDDAFNRQYLEDIQFGNLFLGFSLLAILIACIGLFALVSYSANLKTKEVGIRKVLGASTGNLMLLLSKEYLVVLGIAVAFSIPAILYFGKSWLDNYAFRTELGMDLVIVPATVLLLISVLTVSRQTYSTATSNPVDALRPE</sequence>
<evidence type="ECO:0000256" key="1">
    <source>
        <dbReference type="ARBA" id="ARBA00004651"/>
    </source>
</evidence>
<feature type="domain" description="MacB-like periplasmic core" evidence="8">
    <location>
        <begin position="94"/>
        <end position="325"/>
    </location>
</feature>
<dbReference type="OrthoDB" id="5933722at2"/>
<feature type="transmembrane region" description="Helical" evidence="6">
    <location>
        <begin position="95"/>
        <end position="117"/>
    </location>
</feature>
<feature type="transmembrane region" description="Helical" evidence="6">
    <location>
        <begin position="463"/>
        <end position="487"/>
    </location>
</feature>
<dbReference type="InterPro" id="IPR025857">
    <property type="entry name" value="MacB_PCD"/>
</dbReference>
<dbReference type="InterPro" id="IPR003838">
    <property type="entry name" value="ABC3_permease_C"/>
</dbReference>
<evidence type="ECO:0000256" key="6">
    <source>
        <dbReference type="SAM" id="Phobius"/>
    </source>
</evidence>
<keyword evidence="5 6" id="KW-0472">Membrane</keyword>
<feature type="transmembrane region" description="Helical" evidence="6">
    <location>
        <begin position="781"/>
        <end position="804"/>
    </location>
</feature>
<evidence type="ECO:0000259" key="8">
    <source>
        <dbReference type="Pfam" id="PF12704"/>
    </source>
</evidence>
<dbReference type="PANTHER" id="PTHR30572:SF18">
    <property type="entry name" value="ABC-TYPE MACROLIDE FAMILY EXPORT SYSTEM PERMEASE COMPONENT 2"/>
    <property type="match status" value="1"/>
</dbReference>
<feature type="transmembrane region" description="Helical" evidence="6">
    <location>
        <begin position="52"/>
        <end position="69"/>
    </location>
</feature>
<dbReference type="Pfam" id="PF12704">
    <property type="entry name" value="MacB_PCD"/>
    <property type="match status" value="1"/>
</dbReference>
<dbReference type="GO" id="GO:0005886">
    <property type="term" value="C:plasma membrane"/>
    <property type="evidence" value="ECO:0007669"/>
    <property type="project" value="UniProtKB-SubCell"/>
</dbReference>
<gene>
    <name evidence="9" type="ORF">D7Z94_22385</name>
</gene>
<dbReference type="PANTHER" id="PTHR30572">
    <property type="entry name" value="MEMBRANE COMPONENT OF TRANSPORTER-RELATED"/>
    <property type="match status" value="1"/>
</dbReference>
<proteinExistence type="predicted"/>
<comment type="caution">
    <text evidence="9">The sequence shown here is derived from an EMBL/GenBank/DDBJ whole genome shotgun (WGS) entry which is preliminary data.</text>
</comment>
<dbReference type="RefSeq" id="WP_120713865.1">
    <property type="nucleotide sequence ID" value="NZ_RBCJ01000005.1"/>
</dbReference>
<feature type="transmembrane region" description="Helical" evidence="6">
    <location>
        <begin position="518"/>
        <end position="537"/>
    </location>
</feature>
<feature type="transmembrane region" description="Helical" evidence="6">
    <location>
        <begin position="868"/>
        <end position="888"/>
    </location>
</feature>
<keyword evidence="10" id="KW-1185">Reference proteome</keyword>
<dbReference type="NCBIfam" id="NF038404">
    <property type="entry name" value="perm_prefix_2"/>
    <property type="match status" value="1"/>
</dbReference>
<dbReference type="AlphaFoldDB" id="A0A3B0C0B8"/>
<dbReference type="InterPro" id="IPR050250">
    <property type="entry name" value="Macrolide_Exporter_MacB"/>
</dbReference>
<accession>A0A3B0C0B8</accession>
<comment type="subcellular location">
    <subcellularLocation>
        <location evidence="1">Cell membrane</location>
        <topology evidence="1">Multi-pass membrane protein</topology>
    </subcellularLocation>
</comment>
<keyword evidence="4 6" id="KW-1133">Transmembrane helix</keyword>
<organism evidence="9 10">
    <name type="scientific">Ulvibacterium marinum</name>
    <dbReference type="NCBI Taxonomy" id="2419782"/>
    <lineage>
        <taxon>Bacteria</taxon>
        <taxon>Pseudomonadati</taxon>
        <taxon>Bacteroidota</taxon>
        <taxon>Flavobacteriia</taxon>
        <taxon>Flavobacteriales</taxon>
        <taxon>Flavobacteriaceae</taxon>
        <taxon>Ulvibacterium</taxon>
    </lineage>
</organism>
<keyword evidence="2" id="KW-1003">Cell membrane</keyword>